<dbReference type="SUPFAM" id="SSF51445">
    <property type="entry name" value="(Trans)glycosidases"/>
    <property type="match status" value="1"/>
</dbReference>
<organism evidence="4 5">
    <name type="scientific">Oligosphaera ethanolica</name>
    <dbReference type="NCBI Taxonomy" id="760260"/>
    <lineage>
        <taxon>Bacteria</taxon>
        <taxon>Pseudomonadati</taxon>
        <taxon>Lentisphaerota</taxon>
        <taxon>Oligosphaeria</taxon>
        <taxon>Oligosphaerales</taxon>
        <taxon>Oligosphaeraceae</taxon>
        <taxon>Oligosphaera</taxon>
    </lineage>
</organism>
<dbReference type="AlphaFoldDB" id="A0AAE3VGC3"/>
<keyword evidence="5" id="KW-1185">Reference proteome</keyword>
<dbReference type="GO" id="GO:0005975">
    <property type="term" value="P:carbohydrate metabolic process"/>
    <property type="evidence" value="ECO:0007669"/>
    <property type="project" value="InterPro"/>
</dbReference>
<dbReference type="GO" id="GO:0009341">
    <property type="term" value="C:beta-galactosidase complex"/>
    <property type="evidence" value="ECO:0007669"/>
    <property type="project" value="InterPro"/>
</dbReference>
<evidence type="ECO:0000256" key="1">
    <source>
        <dbReference type="ARBA" id="ARBA00022801"/>
    </source>
</evidence>
<sequence length="684" mass="77554">MFTAAAKIDVRAMVVESGGERVSAAPLVVRNQTGKIVLALPKSAAGYRWHEDDYLIIDCEAQQNSKANVKYEFKIGDKLFTLGYYLVPKRRVKMAIQLVELASRRWFLQTRPGAMKGHVSGSPTHIDKVDEVRITLEKGREPQSFTLYDAYLSRELPDFTVKGEPMVDQFGQWKDMDWAGKVKDEAAMVGFLRAEYDRALRDHDYPGDEFSRYGGWTKKRFEARGFFYKLHDGRRWWLVDPDGCAFFSNGVCYGSRMGVHGFVDGMEDLFDFLPPKDDPVFKDAWTTADQIPEFVKRNGAEAGKGRYMFNFARANMIRAFGDKWWDAWVTINAARLKRWGFNTISVCVNNYFDERAEDYLKKAGVPFTWTLKCFPKTREMVFRDFPDVFSPEYAMLCQDFAQQIVAFKDNPYFIGYFINNEPEWLVQWTTNPAEQLLRKGPECVSKGVLVEFMKGAYAGNIAALNAAWATAFGSFDELAAPYAGVDELNAAARADLRKFRARMIEEYVRVPTSALKAVCPNALNLGMRYASVTENDFAGDTLFDMFSSNGYRRSVVPLLELVARCTTMPLVVGEWHYGGSDYGLLDNALVNATTQTERGKACANYLQMAMAAPNCVGVHYFEFNDQPLLGRFDGECMQHGLIDVCNQPHTACVEAMKAVNAKMYQYANGDIAAVETPWEFAQRF</sequence>
<comment type="caution">
    <text evidence="4">The sequence shown here is derived from an EMBL/GenBank/DDBJ whole genome shotgun (WGS) entry which is preliminary data.</text>
</comment>
<dbReference type="Proteomes" id="UP001238163">
    <property type="component" value="Unassembled WGS sequence"/>
</dbReference>
<dbReference type="InterPro" id="IPR013529">
    <property type="entry name" value="Glyco_hydro_42_N"/>
</dbReference>
<protein>
    <recommendedName>
        <fullName evidence="3">Glycoside hydrolase family 42 N-terminal domain-containing protein</fullName>
    </recommendedName>
</protein>
<dbReference type="Pfam" id="PF02449">
    <property type="entry name" value="Glyco_hydro_42"/>
    <property type="match status" value="1"/>
</dbReference>
<evidence type="ECO:0000256" key="2">
    <source>
        <dbReference type="ARBA" id="ARBA00023295"/>
    </source>
</evidence>
<name>A0AAE3VGC3_9BACT</name>
<evidence type="ECO:0000259" key="3">
    <source>
        <dbReference type="Pfam" id="PF02449"/>
    </source>
</evidence>
<accession>A0AAE3VGC3</accession>
<evidence type="ECO:0000313" key="4">
    <source>
        <dbReference type="EMBL" id="MDQ0289875.1"/>
    </source>
</evidence>
<keyword evidence="1" id="KW-0378">Hydrolase</keyword>
<reference evidence="4" key="1">
    <citation type="submission" date="2023-07" db="EMBL/GenBank/DDBJ databases">
        <title>Genomic Encyclopedia of Type Strains, Phase IV (KMG-IV): sequencing the most valuable type-strain genomes for metagenomic binning, comparative biology and taxonomic classification.</title>
        <authorList>
            <person name="Goeker M."/>
        </authorList>
    </citation>
    <scope>NUCLEOTIDE SEQUENCE</scope>
    <source>
        <strain evidence="4">DSM 24202</strain>
    </source>
</reference>
<keyword evidence="2" id="KW-0326">Glycosidase</keyword>
<dbReference type="InterPro" id="IPR017853">
    <property type="entry name" value="GH"/>
</dbReference>
<feature type="domain" description="Glycoside hydrolase family 42 N-terminal" evidence="3">
    <location>
        <begin position="390"/>
        <end position="522"/>
    </location>
</feature>
<proteinExistence type="predicted"/>
<gene>
    <name evidence="4" type="ORF">J3R75_001982</name>
</gene>
<dbReference type="EMBL" id="JAUSVL010000001">
    <property type="protein sequence ID" value="MDQ0289875.1"/>
    <property type="molecule type" value="Genomic_DNA"/>
</dbReference>
<dbReference type="Gene3D" id="3.20.20.80">
    <property type="entry name" value="Glycosidases"/>
    <property type="match status" value="1"/>
</dbReference>
<evidence type="ECO:0000313" key="5">
    <source>
        <dbReference type="Proteomes" id="UP001238163"/>
    </source>
</evidence>
<dbReference type="RefSeq" id="WP_307261318.1">
    <property type="nucleotide sequence ID" value="NZ_JAUSVL010000001.1"/>
</dbReference>
<dbReference type="GO" id="GO:0004565">
    <property type="term" value="F:beta-galactosidase activity"/>
    <property type="evidence" value="ECO:0007669"/>
    <property type="project" value="InterPro"/>
</dbReference>